<organism evidence="1 2">
    <name type="scientific">Streptomyces paromomycinus</name>
    <name type="common">Streptomyces rimosus subsp. paromomycinus</name>
    <dbReference type="NCBI Taxonomy" id="92743"/>
    <lineage>
        <taxon>Bacteria</taxon>
        <taxon>Bacillati</taxon>
        <taxon>Actinomycetota</taxon>
        <taxon>Actinomycetes</taxon>
        <taxon>Kitasatosporales</taxon>
        <taxon>Streptomycetaceae</taxon>
        <taxon>Streptomyces</taxon>
    </lineage>
</organism>
<sequence>MQMTYREGCWVFDRNSSRVGKVLRDGEGPNRVLLLSRSGVAWQAIIEDLWLATPAERAVSGDGRIEGAV</sequence>
<gene>
    <name evidence="1" type="ORF">GKJPGBOP_05221</name>
</gene>
<name>A0A401W889_STREY</name>
<protein>
    <submittedName>
        <fullName evidence="1">Uncharacterized protein</fullName>
    </submittedName>
</protein>
<dbReference type="AlphaFoldDB" id="A0A401W889"/>
<evidence type="ECO:0000313" key="2">
    <source>
        <dbReference type="Proteomes" id="UP000286746"/>
    </source>
</evidence>
<evidence type="ECO:0000313" key="1">
    <source>
        <dbReference type="EMBL" id="GCD45492.1"/>
    </source>
</evidence>
<dbReference type="Proteomes" id="UP000286746">
    <property type="component" value="Unassembled WGS sequence"/>
</dbReference>
<proteinExistence type="predicted"/>
<dbReference type="EMBL" id="BHZD01000001">
    <property type="protein sequence ID" value="GCD45492.1"/>
    <property type="molecule type" value="Genomic_DNA"/>
</dbReference>
<keyword evidence="2" id="KW-1185">Reference proteome</keyword>
<comment type="caution">
    <text evidence="1">The sequence shown here is derived from an EMBL/GenBank/DDBJ whole genome shotgun (WGS) entry which is preliminary data.</text>
</comment>
<accession>A0A401W889</accession>
<reference evidence="1 2" key="1">
    <citation type="submission" date="2018-11" db="EMBL/GenBank/DDBJ databases">
        <title>Whole genome sequence of Streptomyces paromomycinus NBRC 15454(T).</title>
        <authorList>
            <person name="Komaki H."/>
            <person name="Tamura T."/>
        </authorList>
    </citation>
    <scope>NUCLEOTIDE SEQUENCE [LARGE SCALE GENOMIC DNA]</scope>
    <source>
        <strain evidence="1 2">NBRC 15454</strain>
    </source>
</reference>